<dbReference type="Pfam" id="PF13467">
    <property type="entry name" value="RHH_4"/>
    <property type="match status" value="1"/>
</dbReference>
<dbReference type="Gene3D" id="1.10.3990.20">
    <property type="entry name" value="protein bp1543"/>
    <property type="match status" value="1"/>
</dbReference>
<keyword evidence="3" id="KW-1185">Reference proteome</keyword>
<name>A0A211ZGS0_9PROT</name>
<evidence type="ECO:0000259" key="1">
    <source>
        <dbReference type="Pfam" id="PF13467"/>
    </source>
</evidence>
<proteinExistence type="predicted"/>
<dbReference type="Proteomes" id="UP000196655">
    <property type="component" value="Unassembled WGS sequence"/>
</dbReference>
<dbReference type="OrthoDB" id="8479603at2"/>
<dbReference type="EMBL" id="NHON01000057">
    <property type="protein sequence ID" value="OWJ64455.1"/>
    <property type="molecule type" value="Genomic_DNA"/>
</dbReference>
<evidence type="ECO:0000313" key="2">
    <source>
        <dbReference type="EMBL" id="OWJ64455.1"/>
    </source>
</evidence>
<dbReference type="STRING" id="1122125.GCA_000423185_01817"/>
<dbReference type="InterPro" id="IPR038268">
    <property type="entry name" value="RHH_sf"/>
</dbReference>
<sequence>MGHNGALARDADPLSICRNVTVAGRRTSVRMEVVFWDGLMEICAREQIGLNEICTRIDAARKGSGLTGALRVFVLCYFRELTRRPAPVQPPVHASVQTPPALLAAALEGVIGARA</sequence>
<comment type="caution">
    <text evidence="2">The sequence shown here is derived from an EMBL/GenBank/DDBJ whole genome shotgun (WGS) entry which is preliminary data.</text>
</comment>
<dbReference type="InterPro" id="IPR027373">
    <property type="entry name" value="RHH_dom"/>
</dbReference>
<protein>
    <recommendedName>
        <fullName evidence="1">Ribbon-helix-helix domain-containing protein</fullName>
    </recommendedName>
</protein>
<gene>
    <name evidence="2" type="ORF">BWR60_24520</name>
</gene>
<dbReference type="AlphaFoldDB" id="A0A211ZGS0"/>
<evidence type="ECO:0000313" key="3">
    <source>
        <dbReference type="Proteomes" id="UP000196655"/>
    </source>
</evidence>
<accession>A0A211ZGS0</accession>
<reference evidence="3" key="1">
    <citation type="submission" date="2017-05" db="EMBL/GenBank/DDBJ databases">
        <authorList>
            <person name="Macchi M."/>
            <person name="Festa S."/>
            <person name="Coppotelli B.M."/>
            <person name="Morelli I.S."/>
        </authorList>
    </citation>
    <scope>NUCLEOTIDE SEQUENCE [LARGE SCALE GENOMIC DNA]</scope>
    <source>
        <strain evidence="3">I</strain>
    </source>
</reference>
<dbReference type="RefSeq" id="WP_088153885.1">
    <property type="nucleotide sequence ID" value="NZ_NHON01000057.1"/>
</dbReference>
<organism evidence="2 3">
    <name type="scientific">Inquilinus limosus</name>
    <dbReference type="NCBI Taxonomy" id="171674"/>
    <lineage>
        <taxon>Bacteria</taxon>
        <taxon>Pseudomonadati</taxon>
        <taxon>Pseudomonadota</taxon>
        <taxon>Alphaproteobacteria</taxon>
        <taxon>Rhodospirillales</taxon>
        <taxon>Rhodospirillaceae</taxon>
        <taxon>Inquilinus</taxon>
    </lineage>
</organism>
<feature type="domain" description="Ribbon-helix-helix" evidence="1">
    <location>
        <begin position="16"/>
        <end position="77"/>
    </location>
</feature>